<reference evidence="8 9" key="1">
    <citation type="journal article" date="2018" name="Nat. Ecol. Evol.">
        <title>Shark genomes provide insights into elasmobranch evolution and the origin of vertebrates.</title>
        <authorList>
            <person name="Hara Y"/>
            <person name="Yamaguchi K"/>
            <person name="Onimaru K"/>
            <person name="Kadota M"/>
            <person name="Koyanagi M"/>
            <person name="Keeley SD"/>
            <person name="Tatsumi K"/>
            <person name="Tanaka K"/>
            <person name="Motone F"/>
            <person name="Kageyama Y"/>
            <person name="Nozu R"/>
            <person name="Adachi N"/>
            <person name="Nishimura O"/>
            <person name="Nakagawa R"/>
            <person name="Tanegashima C"/>
            <person name="Kiyatake I"/>
            <person name="Matsumoto R"/>
            <person name="Murakumo K"/>
            <person name="Nishida K"/>
            <person name="Terakita A"/>
            <person name="Kuratani S"/>
            <person name="Sato K"/>
            <person name="Hyodo S Kuraku.S."/>
        </authorList>
    </citation>
    <scope>NUCLEOTIDE SEQUENCE [LARGE SCALE GENOMIC DNA]</scope>
</reference>
<keyword evidence="9" id="KW-1185">Reference proteome</keyword>
<evidence type="ECO:0000256" key="4">
    <source>
        <dbReference type="ARBA" id="ARBA00022753"/>
    </source>
</evidence>
<dbReference type="OrthoDB" id="10004364at2759"/>
<feature type="non-terminal residue" evidence="8">
    <location>
        <position position="48"/>
    </location>
</feature>
<evidence type="ECO:0000256" key="6">
    <source>
        <dbReference type="SAM" id="MobiDB-lite"/>
    </source>
</evidence>
<comment type="caution">
    <text evidence="8">The sequence shown here is derived from an EMBL/GenBank/DDBJ whole genome shotgun (WGS) entry which is preliminary data.</text>
</comment>
<protein>
    <recommendedName>
        <fullName evidence="7">VPS37 C-terminal domain-containing protein</fullName>
    </recommendedName>
</protein>
<dbReference type="Pfam" id="PF07200">
    <property type="entry name" value="Mod_r"/>
    <property type="match status" value="1"/>
</dbReference>
<keyword evidence="4" id="KW-0967">Endosome</keyword>
<feature type="domain" description="VPS37 C-terminal" evidence="7">
    <location>
        <begin position="2"/>
        <end position="47"/>
    </location>
</feature>
<accession>A0A401QIE3</accession>
<dbReference type="GO" id="GO:0015031">
    <property type="term" value="P:protein transport"/>
    <property type="evidence" value="ECO:0007669"/>
    <property type="project" value="UniProtKB-KW"/>
</dbReference>
<dbReference type="Proteomes" id="UP000288216">
    <property type="component" value="Unassembled WGS sequence"/>
</dbReference>
<sequence>MSLATNRSLAEKNLEYQPRLEGGKGRLQEKYAALQSLYHGVLEQKEKL</sequence>
<dbReference type="GO" id="GO:0000813">
    <property type="term" value="C:ESCRT I complex"/>
    <property type="evidence" value="ECO:0007669"/>
    <property type="project" value="UniProtKB-ARBA"/>
</dbReference>
<evidence type="ECO:0000256" key="5">
    <source>
        <dbReference type="ARBA" id="ARBA00022927"/>
    </source>
</evidence>
<proteinExistence type="inferred from homology"/>
<dbReference type="EMBL" id="BFAA01131347">
    <property type="protein sequence ID" value="GCB85154.1"/>
    <property type="molecule type" value="Genomic_DNA"/>
</dbReference>
<evidence type="ECO:0000256" key="3">
    <source>
        <dbReference type="ARBA" id="ARBA00022448"/>
    </source>
</evidence>
<evidence type="ECO:0000313" key="9">
    <source>
        <dbReference type="Proteomes" id="UP000288216"/>
    </source>
</evidence>
<keyword evidence="3" id="KW-0813">Transport</keyword>
<dbReference type="InterPro" id="IPR009851">
    <property type="entry name" value="Mod_r"/>
</dbReference>
<feature type="region of interest" description="Disordered" evidence="6">
    <location>
        <begin position="1"/>
        <end position="21"/>
    </location>
</feature>
<evidence type="ECO:0000313" key="8">
    <source>
        <dbReference type="EMBL" id="GCB85154.1"/>
    </source>
</evidence>
<gene>
    <name evidence="8" type="ORF">scyTo_0025830</name>
</gene>
<evidence type="ECO:0000259" key="7">
    <source>
        <dbReference type="Pfam" id="PF07200"/>
    </source>
</evidence>
<name>A0A401QIE3_SCYTO</name>
<organism evidence="8 9">
    <name type="scientific">Scyliorhinus torazame</name>
    <name type="common">Cloudy catshark</name>
    <name type="synonym">Catulus torazame</name>
    <dbReference type="NCBI Taxonomy" id="75743"/>
    <lineage>
        <taxon>Eukaryota</taxon>
        <taxon>Metazoa</taxon>
        <taxon>Chordata</taxon>
        <taxon>Craniata</taxon>
        <taxon>Vertebrata</taxon>
        <taxon>Chondrichthyes</taxon>
        <taxon>Elasmobranchii</taxon>
        <taxon>Galeomorphii</taxon>
        <taxon>Galeoidea</taxon>
        <taxon>Carcharhiniformes</taxon>
        <taxon>Scyliorhinidae</taxon>
        <taxon>Scyliorhinus</taxon>
    </lineage>
</organism>
<comment type="similarity">
    <text evidence="2">Belongs to the VPS37 family.</text>
</comment>
<keyword evidence="5" id="KW-0653">Protein transport</keyword>
<evidence type="ECO:0000256" key="1">
    <source>
        <dbReference type="ARBA" id="ARBA00004177"/>
    </source>
</evidence>
<dbReference type="AlphaFoldDB" id="A0A401QIE3"/>
<evidence type="ECO:0000256" key="2">
    <source>
        <dbReference type="ARBA" id="ARBA00007617"/>
    </source>
</evidence>
<comment type="subcellular location">
    <subcellularLocation>
        <location evidence="1">Endosome</location>
    </subcellularLocation>
</comment>